<name>A0ABW4YLC7_9BACL</name>
<sequence>MQPIIATVVAAIKNNDCTEEVILPEQRFLEQLAQAAIQLDMTFYVIQMSDFNVEKKELSGYVWSDSLWKKQRISLPDIIYDRRFHTNYKDFATSSKQLQLLQQTKNHLRLNATLPGKWAVHRILQTDSSLQQYLPPTLPFIHMKHLLALLKKQPNGVIIKPKAGMQGKGIIRIHSSDSSEKQWKLTGRTMSNQSFSINLSGIEALTKKFHTIIASQRYLLQPYLQLVDKDDYPFDLRCLLQKDKSGLWQMTSIAVRCGQQHSITSNLHGGGIAVSLATLPDRLTTFIDMKQLEQTLHSLSIHAATLLEQRLGKFAELAFDFGLDRQQQLWLLEVNSRPGRQSFTMIKDKKAQVLSTIRPLQYGHYLWKHANNDRRYSHLLHATMRSLNIQEVHR</sequence>
<dbReference type="SUPFAM" id="SSF56059">
    <property type="entry name" value="Glutathione synthetase ATP-binding domain-like"/>
    <property type="match status" value="1"/>
</dbReference>
<protein>
    <submittedName>
        <fullName evidence="1">YheC/YheD family protein</fullName>
    </submittedName>
</protein>
<evidence type="ECO:0000313" key="2">
    <source>
        <dbReference type="Proteomes" id="UP001597362"/>
    </source>
</evidence>
<reference evidence="2" key="1">
    <citation type="journal article" date="2019" name="Int. J. Syst. Evol. Microbiol.">
        <title>The Global Catalogue of Microorganisms (GCM) 10K type strain sequencing project: providing services to taxonomists for standard genome sequencing and annotation.</title>
        <authorList>
            <consortium name="The Broad Institute Genomics Platform"/>
            <consortium name="The Broad Institute Genome Sequencing Center for Infectious Disease"/>
            <person name="Wu L."/>
            <person name="Ma J."/>
        </authorList>
    </citation>
    <scope>NUCLEOTIDE SEQUENCE [LARGE SCALE GENOMIC DNA]</scope>
    <source>
        <strain evidence="2">GH52</strain>
    </source>
</reference>
<organism evidence="1 2">
    <name type="scientific">Paenibacillus yanchengensis</name>
    <dbReference type="NCBI Taxonomy" id="2035833"/>
    <lineage>
        <taxon>Bacteria</taxon>
        <taxon>Bacillati</taxon>
        <taxon>Bacillota</taxon>
        <taxon>Bacilli</taxon>
        <taxon>Bacillales</taxon>
        <taxon>Paenibacillaceae</taxon>
        <taxon>Paenibacillus</taxon>
    </lineage>
</organism>
<gene>
    <name evidence="1" type="ORF">ACFSJH_12490</name>
</gene>
<dbReference type="Pfam" id="PF14398">
    <property type="entry name" value="ATPgrasp_YheCD"/>
    <property type="match status" value="1"/>
</dbReference>
<evidence type="ECO:0000313" key="1">
    <source>
        <dbReference type="EMBL" id="MFD2116542.1"/>
    </source>
</evidence>
<dbReference type="InterPro" id="IPR026838">
    <property type="entry name" value="YheC/D"/>
</dbReference>
<dbReference type="EMBL" id="JBHUHO010000030">
    <property type="protein sequence ID" value="MFD2116542.1"/>
    <property type="molecule type" value="Genomic_DNA"/>
</dbReference>
<comment type="caution">
    <text evidence="1">The sequence shown here is derived from an EMBL/GenBank/DDBJ whole genome shotgun (WGS) entry which is preliminary data.</text>
</comment>
<proteinExistence type="predicted"/>
<accession>A0ABW4YLC7</accession>
<dbReference type="RefSeq" id="WP_377772801.1">
    <property type="nucleotide sequence ID" value="NZ_JBHUHO010000030.1"/>
</dbReference>
<dbReference type="Gene3D" id="3.30.470.20">
    <property type="entry name" value="ATP-grasp fold, B domain"/>
    <property type="match status" value="1"/>
</dbReference>
<keyword evidence="2" id="KW-1185">Reference proteome</keyword>
<dbReference type="Proteomes" id="UP001597362">
    <property type="component" value="Unassembled WGS sequence"/>
</dbReference>